<dbReference type="InterPro" id="IPR039329">
    <property type="entry name" value="SIAE"/>
</dbReference>
<dbReference type="Pfam" id="PF03629">
    <property type="entry name" value="SASA"/>
    <property type="match status" value="1"/>
</dbReference>
<dbReference type="Gene3D" id="3.40.50.1110">
    <property type="entry name" value="SGNH hydrolase"/>
    <property type="match status" value="1"/>
</dbReference>
<keyword evidence="1" id="KW-0378">Hydrolase</keyword>
<dbReference type="PANTHER" id="PTHR22901">
    <property type="entry name" value="SIALATE O-ACETYLESTERASE"/>
    <property type="match status" value="1"/>
</dbReference>
<dbReference type="Proteomes" id="UP000261520">
    <property type="component" value="Unplaced"/>
</dbReference>
<evidence type="ECO:0000256" key="1">
    <source>
        <dbReference type="ARBA" id="ARBA00022801"/>
    </source>
</evidence>
<dbReference type="SUPFAM" id="SSF52266">
    <property type="entry name" value="SGNH hydrolase"/>
    <property type="match status" value="1"/>
</dbReference>
<dbReference type="InterPro" id="IPR036514">
    <property type="entry name" value="SGNH_hydro_sf"/>
</dbReference>
<reference evidence="3" key="2">
    <citation type="submission" date="2025-09" db="UniProtKB">
        <authorList>
            <consortium name="Ensembl"/>
        </authorList>
    </citation>
    <scope>IDENTIFICATION</scope>
</reference>
<sequence length="498" mass="55639">MHEDTNIFASLVSRRKISYGNLRFASYYEDHMVLQKSPERALLWGCGPLGEQVTVYVQGPNTQQTLATVSDESGMWRVMLAPVEAGGPYNITAALTNLQNTYVTLVDVLFGDVWLCSGQSNMFFKVLGLVNASGELALASKYPHVRFFMVGLVQKDTELLDLTKVDISWSVPNEKNLASFSALCWLFGRYLYNTLQYPIGLVESSWGGTPVEAWSSHSALRKCGLDNPDENSTGPISNSVLWNAMIHPLLNLTIKGAIWYQGESNADYHRDLYNCTFPAMIDSWRMGFHEGSGGQTAIQFPFGFVQLSTYKRHSTDDGFPEIRWHQTADYGFVPNPRMMNTFMAVAMDLPDETSPYGTIHPRYKEDVAYRLTLGAKALAYNYSLTFHGPFPDHILPQKLYVNLTFDQQLSVTPSTDIFEICCSASISCGPRANWVSAPIITWDQTTIQLSTESCPDQVAAVRYAWTDWPCDFKACPVYGSNTSLPAPPFVIMLQKPTG</sequence>
<evidence type="ECO:0000313" key="3">
    <source>
        <dbReference type="Ensembl" id="ENSPMGP00000019699.1"/>
    </source>
</evidence>
<dbReference type="InterPro" id="IPR005181">
    <property type="entry name" value="SASA"/>
</dbReference>
<protein>
    <recommendedName>
        <fullName evidence="2">Sialate O-acetylesterase domain-containing protein</fullName>
    </recommendedName>
</protein>
<organism evidence="3 4">
    <name type="scientific">Periophthalmus magnuspinnatus</name>
    <dbReference type="NCBI Taxonomy" id="409849"/>
    <lineage>
        <taxon>Eukaryota</taxon>
        <taxon>Metazoa</taxon>
        <taxon>Chordata</taxon>
        <taxon>Craniata</taxon>
        <taxon>Vertebrata</taxon>
        <taxon>Euteleostomi</taxon>
        <taxon>Actinopterygii</taxon>
        <taxon>Neopterygii</taxon>
        <taxon>Teleostei</taxon>
        <taxon>Neoteleostei</taxon>
        <taxon>Acanthomorphata</taxon>
        <taxon>Gobiaria</taxon>
        <taxon>Gobiiformes</taxon>
        <taxon>Gobioidei</taxon>
        <taxon>Gobiidae</taxon>
        <taxon>Oxudercinae</taxon>
        <taxon>Periophthalmus</taxon>
    </lineage>
</organism>
<dbReference type="AlphaFoldDB" id="A0A3B4ASX4"/>
<dbReference type="PANTHER" id="PTHR22901:SF0">
    <property type="entry name" value="SIALATE O-ACETYLESTERASE"/>
    <property type="match status" value="1"/>
</dbReference>
<dbReference type="GO" id="GO:0001681">
    <property type="term" value="F:sialate O-acetylesterase activity"/>
    <property type="evidence" value="ECO:0007669"/>
    <property type="project" value="InterPro"/>
</dbReference>
<dbReference type="STRING" id="409849.ENSPMGP00000019699"/>
<feature type="domain" description="Sialate O-acetylesterase" evidence="2">
    <location>
        <begin position="112"/>
        <end position="289"/>
    </location>
</feature>
<keyword evidence="4" id="KW-1185">Reference proteome</keyword>
<evidence type="ECO:0000259" key="2">
    <source>
        <dbReference type="Pfam" id="PF03629"/>
    </source>
</evidence>
<accession>A0A3B4ASX4</accession>
<dbReference type="GO" id="GO:0005975">
    <property type="term" value="P:carbohydrate metabolic process"/>
    <property type="evidence" value="ECO:0007669"/>
    <property type="project" value="TreeGrafter"/>
</dbReference>
<name>A0A3B4ASX4_9GOBI</name>
<evidence type="ECO:0000313" key="4">
    <source>
        <dbReference type="Proteomes" id="UP000261520"/>
    </source>
</evidence>
<dbReference type="Ensembl" id="ENSPMGT00000020992.1">
    <property type="protein sequence ID" value="ENSPMGP00000019699.1"/>
    <property type="gene ID" value="ENSPMGG00000015974.1"/>
</dbReference>
<proteinExistence type="predicted"/>
<reference evidence="3" key="1">
    <citation type="submission" date="2025-08" db="UniProtKB">
        <authorList>
            <consortium name="Ensembl"/>
        </authorList>
    </citation>
    <scope>IDENTIFICATION</scope>
</reference>